<comment type="caution">
    <text evidence="2">The sequence shown here is derived from an EMBL/GenBank/DDBJ whole genome shotgun (WGS) entry which is preliminary data.</text>
</comment>
<dbReference type="EMBL" id="RNRV01000013">
    <property type="protein sequence ID" value="MHO04656.1"/>
    <property type="molecule type" value="Genomic_DNA"/>
</dbReference>
<accession>A0A3L0VXD1</accession>
<proteinExistence type="predicted"/>
<sequence length="102" mass="11591">MTQTEDTPVRGPGRPATGNAKSRADIQRDYRKRQREREITIRIDRELATQLHAHLLAMSEGRSTFLIEPTQAGQLADLIKKAEVQQLRGFVDRPGAKAKRRD</sequence>
<feature type="compositionally biased region" description="Basic and acidic residues" evidence="1">
    <location>
        <begin position="22"/>
        <end position="34"/>
    </location>
</feature>
<organism evidence="2">
    <name type="scientific">Escherichia coli</name>
    <dbReference type="NCBI Taxonomy" id="562"/>
    <lineage>
        <taxon>Bacteria</taxon>
        <taxon>Pseudomonadati</taxon>
        <taxon>Pseudomonadota</taxon>
        <taxon>Gammaproteobacteria</taxon>
        <taxon>Enterobacterales</taxon>
        <taxon>Enterobacteriaceae</taxon>
        <taxon>Escherichia</taxon>
    </lineage>
</organism>
<evidence type="ECO:0000256" key="1">
    <source>
        <dbReference type="SAM" id="MobiDB-lite"/>
    </source>
</evidence>
<dbReference type="AlphaFoldDB" id="A0A3L0VXD1"/>
<evidence type="ECO:0000313" key="2">
    <source>
        <dbReference type="EMBL" id="MHO04656.1"/>
    </source>
</evidence>
<feature type="region of interest" description="Disordered" evidence="1">
    <location>
        <begin position="1"/>
        <end position="34"/>
    </location>
</feature>
<name>A0A3L0VXD1_ECOLX</name>
<reference evidence="2" key="1">
    <citation type="submission" date="2018-10" db="EMBL/GenBank/DDBJ databases">
        <authorList>
            <consortium name="NARMS: The National Antimicrobial Resistance Monitoring System"/>
        </authorList>
    </citation>
    <scope>NUCLEOTIDE SEQUENCE [LARGE SCALE GENOMIC DNA]</scope>
    <source>
        <strain evidence="2">CVM N17EC0388</strain>
    </source>
</reference>
<gene>
    <name evidence="2" type="ORF">D9F05_09750</name>
</gene>
<protein>
    <submittedName>
        <fullName evidence="2">Uncharacterized protein</fullName>
    </submittedName>
</protein>